<dbReference type="SUPFAM" id="SSF102114">
    <property type="entry name" value="Radical SAM enzymes"/>
    <property type="match status" value="1"/>
</dbReference>
<dbReference type="KEGG" id="cpo:COPRO5265_0595"/>
<dbReference type="InterPro" id="IPR007197">
    <property type="entry name" value="rSAM"/>
</dbReference>
<dbReference type="SFLD" id="SFLDS00029">
    <property type="entry name" value="Radical_SAM"/>
    <property type="match status" value="1"/>
</dbReference>
<evidence type="ECO:0000313" key="9">
    <source>
        <dbReference type="Proteomes" id="UP000001732"/>
    </source>
</evidence>
<dbReference type="InterPro" id="IPR013785">
    <property type="entry name" value="Aldolase_TIM"/>
</dbReference>
<evidence type="ECO:0000256" key="5">
    <source>
        <dbReference type="ARBA" id="ARBA00023004"/>
    </source>
</evidence>
<organism evidence="8 9">
    <name type="scientific">Coprothermobacter proteolyticus (strain ATCC 35245 / DSM 5265 / OCM 4 / BT)</name>
    <dbReference type="NCBI Taxonomy" id="309798"/>
    <lineage>
        <taxon>Bacteria</taxon>
        <taxon>Pseudomonadati</taxon>
        <taxon>Coprothermobacterota</taxon>
        <taxon>Coprothermobacteria</taxon>
        <taxon>Coprothermobacterales</taxon>
        <taxon>Coprothermobacteraceae</taxon>
        <taxon>Coprothermobacter</taxon>
    </lineage>
</organism>
<evidence type="ECO:0000259" key="7">
    <source>
        <dbReference type="PROSITE" id="PS51918"/>
    </source>
</evidence>
<name>B5Y853_COPPD</name>
<keyword evidence="9" id="KW-1185">Reference proteome</keyword>
<dbReference type="OrthoDB" id="9795504at2"/>
<evidence type="ECO:0000256" key="1">
    <source>
        <dbReference type="ARBA" id="ARBA00001966"/>
    </source>
</evidence>
<dbReference type="GO" id="GO:0051539">
    <property type="term" value="F:4 iron, 4 sulfur cluster binding"/>
    <property type="evidence" value="ECO:0007669"/>
    <property type="project" value="UniProtKB-KW"/>
</dbReference>
<sequence>MENRLSLGEQKQSLIYGPVSSRRFGTTIGISLIPLKVCSFDCVFCELSVHTNVLTLERHTYVSVNEVLKELRNFPTQGVDYIALSGAGEPTLAANMGEVIDALHQKYSVPVLVLSNGSTVFMKDVQEELRKADAVKLTFSSLKEESFKRLNQPAEGVTASKVARGIEEFASSYAGTLYFEVVVVKGINDDLSEVRKTVEFLAQFKPYHIDINRPARPGTARYLELPDKELYMPLEREFPAVRVF</sequence>
<protein>
    <submittedName>
        <fullName evidence="8">Radical SAM domain protein</fullName>
    </submittedName>
</protein>
<proteinExistence type="predicted"/>
<evidence type="ECO:0000313" key="8">
    <source>
        <dbReference type="EMBL" id="ACI17036.1"/>
    </source>
</evidence>
<evidence type="ECO:0000256" key="3">
    <source>
        <dbReference type="ARBA" id="ARBA00022691"/>
    </source>
</evidence>
<keyword evidence="3" id="KW-0949">S-adenosyl-L-methionine</keyword>
<reference evidence="9" key="1">
    <citation type="submission" date="2008-08" db="EMBL/GenBank/DDBJ databases">
        <title>The complete genome sequence of Coprothermobacter proteolyticus strain ATCC 5245 / DSM 5265 / BT.</title>
        <authorList>
            <person name="Dodson R.J."/>
            <person name="Durkin A.S."/>
            <person name="Wu M."/>
            <person name="Eisen J."/>
            <person name="Sutton G."/>
        </authorList>
    </citation>
    <scope>NUCLEOTIDE SEQUENCE [LARGE SCALE GENOMIC DNA]</scope>
    <source>
        <strain evidence="9">ATCC 35245 / DSM 5265 / OCM 4 / BT</strain>
    </source>
</reference>
<keyword evidence="6" id="KW-0411">Iron-sulfur</keyword>
<keyword evidence="2" id="KW-0004">4Fe-4S</keyword>
<dbReference type="PANTHER" id="PTHR43787">
    <property type="entry name" value="FEMO COFACTOR BIOSYNTHESIS PROTEIN NIFB-RELATED"/>
    <property type="match status" value="1"/>
</dbReference>
<evidence type="ECO:0000256" key="6">
    <source>
        <dbReference type="ARBA" id="ARBA00023014"/>
    </source>
</evidence>
<dbReference type="EMBL" id="CP001145">
    <property type="protein sequence ID" value="ACI17036.1"/>
    <property type="molecule type" value="Genomic_DNA"/>
</dbReference>
<reference evidence="8 9" key="2">
    <citation type="journal article" date="2014" name="Genome Announc.">
        <title>Complete Genome Sequence of Coprothermobacter proteolyticus DSM 5265.</title>
        <authorList>
            <person name="Alexiev A."/>
            <person name="Coil D.A."/>
            <person name="Badger J.H."/>
            <person name="Enticknap J."/>
            <person name="Ward N."/>
            <person name="Robb F.T."/>
            <person name="Eisen J.A."/>
        </authorList>
    </citation>
    <scope>NUCLEOTIDE SEQUENCE [LARGE SCALE GENOMIC DNA]</scope>
    <source>
        <strain evidence="9">ATCC 35245 / DSM 5265 / OCM 4 / BT</strain>
    </source>
</reference>
<dbReference type="HOGENOM" id="CLU_058377_0_0_9"/>
<keyword evidence="4" id="KW-0479">Metal-binding</keyword>
<dbReference type="InterPro" id="IPR058240">
    <property type="entry name" value="rSAM_sf"/>
</dbReference>
<dbReference type="SFLD" id="SFLDG01083">
    <property type="entry name" value="Uncharacterised_Radical_SAM_Su"/>
    <property type="match status" value="1"/>
</dbReference>
<dbReference type="GO" id="GO:0003824">
    <property type="term" value="F:catalytic activity"/>
    <property type="evidence" value="ECO:0007669"/>
    <property type="project" value="InterPro"/>
</dbReference>
<dbReference type="GO" id="GO:0046872">
    <property type="term" value="F:metal ion binding"/>
    <property type="evidence" value="ECO:0007669"/>
    <property type="project" value="UniProtKB-KW"/>
</dbReference>
<dbReference type="CDD" id="cd01335">
    <property type="entry name" value="Radical_SAM"/>
    <property type="match status" value="1"/>
</dbReference>
<dbReference type="PANTHER" id="PTHR43787:SF11">
    <property type="entry name" value="UPF0026 PROTEIN SLR1464"/>
    <property type="match status" value="1"/>
</dbReference>
<comment type="cofactor">
    <cofactor evidence="1">
        <name>[4Fe-4S] cluster</name>
        <dbReference type="ChEBI" id="CHEBI:49883"/>
    </cofactor>
</comment>
<dbReference type="Proteomes" id="UP000001732">
    <property type="component" value="Chromosome"/>
</dbReference>
<evidence type="ECO:0000256" key="4">
    <source>
        <dbReference type="ARBA" id="ARBA00022723"/>
    </source>
</evidence>
<keyword evidence="5" id="KW-0408">Iron</keyword>
<dbReference type="Gene3D" id="3.20.20.70">
    <property type="entry name" value="Aldolase class I"/>
    <property type="match status" value="1"/>
</dbReference>
<dbReference type="AlphaFoldDB" id="B5Y853"/>
<dbReference type="STRING" id="309798.COPRO5265_0595"/>
<dbReference type="InterPro" id="IPR040084">
    <property type="entry name" value="GTPase_Obg"/>
</dbReference>
<dbReference type="Pfam" id="PF04055">
    <property type="entry name" value="Radical_SAM"/>
    <property type="match status" value="1"/>
</dbReference>
<accession>B5Y853</accession>
<dbReference type="eggNOG" id="COG0731">
    <property type="taxonomic scope" value="Bacteria"/>
</dbReference>
<feature type="domain" description="Radical SAM core" evidence="7">
    <location>
        <begin position="22"/>
        <end position="244"/>
    </location>
</feature>
<gene>
    <name evidence="8" type="ordered locus">COPRO5265_0595</name>
</gene>
<dbReference type="PROSITE" id="PS51918">
    <property type="entry name" value="RADICAL_SAM"/>
    <property type="match status" value="1"/>
</dbReference>
<evidence type="ECO:0000256" key="2">
    <source>
        <dbReference type="ARBA" id="ARBA00022485"/>
    </source>
</evidence>